<evidence type="ECO:0000313" key="5">
    <source>
        <dbReference type="EMBL" id="KAJ4443669.1"/>
    </source>
</evidence>
<keyword evidence="6" id="KW-1185">Reference proteome</keyword>
<evidence type="ECO:0000313" key="6">
    <source>
        <dbReference type="Proteomes" id="UP001148838"/>
    </source>
</evidence>
<organism evidence="5 6">
    <name type="scientific">Periplaneta americana</name>
    <name type="common">American cockroach</name>
    <name type="synonym">Blatta americana</name>
    <dbReference type="NCBI Taxonomy" id="6978"/>
    <lineage>
        <taxon>Eukaryota</taxon>
        <taxon>Metazoa</taxon>
        <taxon>Ecdysozoa</taxon>
        <taxon>Arthropoda</taxon>
        <taxon>Hexapoda</taxon>
        <taxon>Insecta</taxon>
        <taxon>Pterygota</taxon>
        <taxon>Neoptera</taxon>
        <taxon>Polyneoptera</taxon>
        <taxon>Dictyoptera</taxon>
        <taxon>Blattodea</taxon>
        <taxon>Blattoidea</taxon>
        <taxon>Blattidae</taxon>
        <taxon>Blattinae</taxon>
        <taxon>Periplaneta</taxon>
    </lineage>
</organism>
<keyword evidence="3" id="KW-0808">Transferase</keyword>
<name>A0ABQ8TAV9_PERAM</name>
<dbReference type="SUPFAM" id="SSF53756">
    <property type="entry name" value="UDP-Glycosyltransferase/glycogen phosphorylase"/>
    <property type="match status" value="1"/>
</dbReference>
<evidence type="ECO:0000256" key="2">
    <source>
        <dbReference type="ARBA" id="ARBA00022676"/>
    </source>
</evidence>
<dbReference type="PANTHER" id="PTHR48043:SF145">
    <property type="entry name" value="FI06409P-RELATED"/>
    <property type="match status" value="1"/>
</dbReference>
<sequence length="350" mass="39717">MEFLKNVLTLFNALILRSLHAVDTGKVLEISPDVDPEPTPNRTSILMKGIYETIAKHLIYSYVDYTSGSVFFQIHALSPWTEIVCTAELQSKGVQKLLRLPSGERFDAIITDTSLNECFYGFISKFGSPPVIGISSHGILPWTSTFMGTPENPSYMPHYLLPYSDRMNFIQRLYNFIVVNYVNFIYDYDVILTQEDIARKYFKEEVQPYWNLERNFSLFLANIVLGFDYSRPLSTNVIPVGGMHIKTTIEPLPKDLKHILDEAKDGFIFFSLGTNLQFEQLPKDKATTLLEAFASLPQRILLKGAPQEVAGITVPPNVILRDWFPQNGVLGMKITATIFAIAFKPKFIHS</sequence>
<comment type="similarity">
    <text evidence="1">Belongs to the UDP-glycosyltransferase family.</text>
</comment>
<dbReference type="Gene3D" id="3.40.50.2000">
    <property type="entry name" value="Glycogen Phosphorylase B"/>
    <property type="match status" value="1"/>
</dbReference>
<keyword evidence="4" id="KW-0732">Signal</keyword>
<feature type="signal peptide" evidence="4">
    <location>
        <begin position="1"/>
        <end position="21"/>
    </location>
</feature>
<comment type="caution">
    <text evidence="5">The sequence shown here is derived from an EMBL/GenBank/DDBJ whole genome shotgun (WGS) entry which is preliminary data.</text>
</comment>
<evidence type="ECO:0000256" key="1">
    <source>
        <dbReference type="ARBA" id="ARBA00009995"/>
    </source>
</evidence>
<dbReference type="Proteomes" id="UP001148838">
    <property type="component" value="Unassembled WGS sequence"/>
</dbReference>
<proteinExistence type="inferred from homology"/>
<reference evidence="5 6" key="1">
    <citation type="journal article" date="2022" name="Allergy">
        <title>Genome assembly and annotation of Periplaneta americana reveal a comprehensive cockroach allergen profile.</title>
        <authorList>
            <person name="Wang L."/>
            <person name="Xiong Q."/>
            <person name="Saelim N."/>
            <person name="Wang L."/>
            <person name="Nong W."/>
            <person name="Wan A.T."/>
            <person name="Shi M."/>
            <person name="Liu X."/>
            <person name="Cao Q."/>
            <person name="Hui J.H.L."/>
            <person name="Sookrung N."/>
            <person name="Leung T.F."/>
            <person name="Tungtrongchitr A."/>
            <person name="Tsui S.K.W."/>
        </authorList>
    </citation>
    <scope>NUCLEOTIDE SEQUENCE [LARGE SCALE GENOMIC DNA]</scope>
    <source>
        <strain evidence="5">PWHHKU_190912</strain>
    </source>
</reference>
<dbReference type="InterPro" id="IPR002213">
    <property type="entry name" value="UDP_glucos_trans"/>
</dbReference>
<evidence type="ECO:0008006" key="7">
    <source>
        <dbReference type="Google" id="ProtNLM"/>
    </source>
</evidence>
<evidence type="ECO:0000256" key="3">
    <source>
        <dbReference type="ARBA" id="ARBA00022679"/>
    </source>
</evidence>
<dbReference type="Pfam" id="PF00201">
    <property type="entry name" value="UDPGT"/>
    <property type="match status" value="1"/>
</dbReference>
<dbReference type="PANTHER" id="PTHR48043">
    <property type="entry name" value="EG:EG0003.4 PROTEIN-RELATED"/>
    <property type="match status" value="1"/>
</dbReference>
<gene>
    <name evidence="5" type="ORF">ANN_05344</name>
</gene>
<keyword evidence="2" id="KW-0328">Glycosyltransferase</keyword>
<accession>A0ABQ8TAV9</accession>
<dbReference type="InterPro" id="IPR050271">
    <property type="entry name" value="UDP-glycosyltransferase"/>
</dbReference>
<evidence type="ECO:0000256" key="4">
    <source>
        <dbReference type="SAM" id="SignalP"/>
    </source>
</evidence>
<dbReference type="EMBL" id="JAJSOF020000013">
    <property type="protein sequence ID" value="KAJ4443669.1"/>
    <property type="molecule type" value="Genomic_DNA"/>
</dbReference>
<feature type="chain" id="PRO_5046183342" description="UDP-glucuronosyltransferase" evidence="4">
    <location>
        <begin position="22"/>
        <end position="350"/>
    </location>
</feature>
<protein>
    <recommendedName>
        <fullName evidence="7">UDP-glucuronosyltransferase</fullName>
    </recommendedName>
</protein>